<dbReference type="Pfam" id="PF13966">
    <property type="entry name" value="zf-RVT"/>
    <property type="match status" value="1"/>
</dbReference>
<organism evidence="2">
    <name type="scientific">Brassica cretica</name>
    <name type="common">Mustard</name>
    <dbReference type="NCBI Taxonomy" id="69181"/>
    <lineage>
        <taxon>Eukaryota</taxon>
        <taxon>Viridiplantae</taxon>
        <taxon>Streptophyta</taxon>
        <taxon>Embryophyta</taxon>
        <taxon>Tracheophyta</taxon>
        <taxon>Spermatophyta</taxon>
        <taxon>Magnoliopsida</taxon>
        <taxon>eudicotyledons</taxon>
        <taxon>Gunneridae</taxon>
        <taxon>Pentapetalae</taxon>
        <taxon>rosids</taxon>
        <taxon>malvids</taxon>
        <taxon>Brassicales</taxon>
        <taxon>Brassicaceae</taxon>
        <taxon>Brassiceae</taxon>
        <taxon>Brassica</taxon>
    </lineage>
</organism>
<accession>A0A8S9J387</accession>
<dbReference type="AlphaFoldDB" id="A0A8S9J387"/>
<dbReference type="PANTHER" id="PTHR33116:SF84">
    <property type="entry name" value="RNA-DIRECTED DNA POLYMERASE"/>
    <property type="match status" value="1"/>
</dbReference>
<dbReference type="PANTHER" id="PTHR33116">
    <property type="entry name" value="REVERSE TRANSCRIPTASE ZINC-BINDING DOMAIN-CONTAINING PROTEIN-RELATED-RELATED"/>
    <property type="match status" value="1"/>
</dbReference>
<proteinExistence type="predicted"/>
<protein>
    <recommendedName>
        <fullName evidence="1">Reverse transcriptase zinc-binding domain-containing protein</fullName>
    </recommendedName>
</protein>
<dbReference type="OrthoDB" id="1938625at2759"/>
<gene>
    <name evidence="3" type="ORF">DY000_02016701</name>
    <name evidence="2" type="ORF">F2Q70_00004602</name>
</gene>
<evidence type="ECO:0000259" key="1">
    <source>
        <dbReference type="Pfam" id="PF13966"/>
    </source>
</evidence>
<reference evidence="2" key="1">
    <citation type="submission" date="2019-12" db="EMBL/GenBank/DDBJ databases">
        <title>Genome sequencing and annotation of Brassica cretica.</title>
        <authorList>
            <person name="Studholme D.J."/>
            <person name="Sarris P.F."/>
        </authorList>
    </citation>
    <scope>NUCLEOTIDE SEQUENCE</scope>
    <source>
        <strain evidence="2">PFS-102/07</strain>
        <tissue evidence="2">Leaf</tissue>
    </source>
</reference>
<reference evidence="3" key="2">
    <citation type="submission" date="2019-12" db="EMBL/GenBank/DDBJ databases">
        <authorList>
            <person name="Studholme D.J."/>
            <person name="Sarris P."/>
        </authorList>
    </citation>
    <scope>NUCLEOTIDE SEQUENCE</scope>
    <source>
        <strain evidence="3">PFS-1207/04</strain>
        <tissue evidence="3">Leaf</tissue>
    </source>
</reference>
<evidence type="ECO:0000313" key="3">
    <source>
        <dbReference type="EMBL" id="KAF3564775.1"/>
    </source>
</evidence>
<name>A0A8S9J387_BRACR</name>
<dbReference type="EMBL" id="QGKV02000759">
    <property type="protein sequence ID" value="KAF3564775.1"/>
    <property type="molecule type" value="Genomic_DNA"/>
</dbReference>
<reference evidence="3 4" key="3">
    <citation type="journal article" date="2020" name="BMC Genomics">
        <title>Intraspecific diversification of the crop wild relative Brassica cretica Lam. using demographic model selection.</title>
        <authorList>
            <person name="Kioukis A."/>
            <person name="Michalopoulou V.A."/>
            <person name="Briers L."/>
            <person name="Pirintsos S."/>
            <person name="Studholme D.J."/>
            <person name="Pavlidis P."/>
            <person name="Sarris P.F."/>
        </authorList>
    </citation>
    <scope>NUCLEOTIDE SEQUENCE [LARGE SCALE GENOMIC DNA]</scope>
    <source>
        <strain evidence="4">cv. PFS-1207/04</strain>
        <strain evidence="3">PFS-1207/04</strain>
    </source>
</reference>
<feature type="domain" description="Reverse transcriptase zinc-binding" evidence="1">
    <location>
        <begin position="153"/>
        <end position="235"/>
    </location>
</feature>
<sequence>MKLIWRIFTQSSSLWVSWVTHYLLKYNSFWDVQDDSKGSWIWRKLLKLRDEVYGFLRIDIRDGQTCHFWFDNWTEKGRLIDITGATGTTYLGVQRHARVCDAVNLEGWTIRGQKCRRFQELYRNILAITPSKPENGADIVLWKHADEEYLPTFSASKTWDQVRVKRDKVEWSRVVWLPQGVPRYAFITWLPIRNRLSTGDIMTQWGMVQGCVFCGERDQTRDHLYFACPYSYTVWEVLACRLVGNGINPDWQWTITRLQRMRDKELDTILAQLLFQSMVYHVWRERNVRRHQQPAMSTDQMRRRIDKAMINRIVPLR</sequence>
<evidence type="ECO:0000313" key="2">
    <source>
        <dbReference type="EMBL" id="KAF2576083.1"/>
    </source>
</evidence>
<keyword evidence="4" id="KW-1185">Reference proteome</keyword>
<dbReference type="EMBL" id="QGKY02001015">
    <property type="protein sequence ID" value="KAF2576083.1"/>
    <property type="molecule type" value="Genomic_DNA"/>
</dbReference>
<evidence type="ECO:0000313" key="4">
    <source>
        <dbReference type="Proteomes" id="UP000266723"/>
    </source>
</evidence>
<dbReference type="InterPro" id="IPR026960">
    <property type="entry name" value="RVT-Znf"/>
</dbReference>
<comment type="caution">
    <text evidence="2">The sequence shown here is derived from an EMBL/GenBank/DDBJ whole genome shotgun (WGS) entry which is preliminary data.</text>
</comment>
<dbReference type="Proteomes" id="UP000266723">
    <property type="component" value="Unassembled WGS sequence"/>
</dbReference>